<dbReference type="SUPFAM" id="SSF55021">
    <property type="entry name" value="ACT-like"/>
    <property type="match status" value="1"/>
</dbReference>
<proteinExistence type="inferred from homology"/>
<protein>
    <recommendedName>
        <fullName evidence="1">UPF0735 ACT domain-containing protein JOC48_002542</fullName>
    </recommendedName>
</protein>
<dbReference type="InterPro" id="IPR045865">
    <property type="entry name" value="ACT-like_dom_sf"/>
</dbReference>
<dbReference type="HAMAP" id="MF_00707">
    <property type="entry name" value="UPF0735"/>
    <property type="match status" value="1"/>
</dbReference>
<dbReference type="GO" id="GO:0004106">
    <property type="term" value="F:chorismate mutase activity"/>
    <property type="evidence" value="ECO:0007669"/>
    <property type="project" value="UniProtKB-EC"/>
</dbReference>
<dbReference type="InterPro" id="IPR008310">
    <property type="entry name" value="UPF0735_ACT_dom-cont"/>
</dbReference>
<dbReference type="PROSITE" id="PS51671">
    <property type="entry name" value="ACT"/>
    <property type="match status" value="1"/>
</dbReference>
<evidence type="ECO:0000313" key="4">
    <source>
        <dbReference type="Proteomes" id="UP001296943"/>
    </source>
</evidence>
<dbReference type="InterPro" id="IPR002912">
    <property type="entry name" value="ACT_dom"/>
</dbReference>
<evidence type="ECO:0000256" key="1">
    <source>
        <dbReference type="HAMAP-Rule" id="MF_00707"/>
    </source>
</evidence>
<dbReference type="RefSeq" id="WP_204500158.1">
    <property type="nucleotide sequence ID" value="NZ_JAFBDR010000013.1"/>
</dbReference>
<name>A0ABS2N1R7_9BACI</name>
<sequence length="149" mass="16688">MEKKDEKFYLIRSDFLSESMRKTIEAKELLERGKVDSIAEAVKQLNLSRSAFYKYRDAVFPFQKMVKEKMITLFFHLEDRTGTLSKLLATVAGAGGNILTIHQTIPLQGKANVTISLNTAGMAISIDTLLQELTQLDFVDKVEILSTGA</sequence>
<dbReference type="PIRSF" id="PIRSF025624">
    <property type="entry name" value="ACT_PheB"/>
    <property type="match status" value="1"/>
</dbReference>
<feature type="domain" description="ACT" evidence="2">
    <location>
        <begin position="72"/>
        <end position="147"/>
    </location>
</feature>
<comment type="similarity">
    <text evidence="1">Belongs to the UPF0735 family.</text>
</comment>
<dbReference type="Gene3D" id="3.30.70.260">
    <property type="match status" value="1"/>
</dbReference>
<dbReference type="EMBL" id="JAFBDR010000013">
    <property type="protein sequence ID" value="MBM7572041.1"/>
    <property type="molecule type" value="Genomic_DNA"/>
</dbReference>
<keyword evidence="3" id="KW-0413">Isomerase</keyword>
<comment type="caution">
    <text evidence="3">The sequence shown here is derived from an EMBL/GenBank/DDBJ whole genome shotgun (WGS) entry which is preliminary data.</text>
</comment>
<organism evidence="3 4">
    <name type="scientific">Aquibacillus albus</name>
    <dbReference type="NCBI Taxonomy" id="1168171"/>
    <lineage>
        <taxon>Bacteria</taxon>
        <taxon>Bacillati</taxon>
        <taxon>Bacillota</taxon>
        <taxon>Bacilli</taxon>
        <taxon>Bacillales</taxon>
        <taxon>Bacillaceae</taxon>
        <taxon>Aquibacillus</taxon>
    </lineage>
</organism>
<reference evidence="3 4" key="1">
    <citation type="submission" date="2021-01" db="EMBL/GenBank/DDBJ databases">
        <title>Genomic Encyclopedia of Type Strains, Phase IV (KMG-IV): sequencing the most valuable type-strain genomes for metagenomic binning, comparative biology and taxonomic classification.</title>
        <authorList>
            <person name="Goeker M."/>
        </authorList>
    </citation>
    <scope>NUCLEOTIDE SEQUENCE [LARGE SCALE GENOMIC DNA]</scope>
    <source>
        <strain evidence="3 4">DSM 23711</strain>
    </source>
</reference>
<dbReference type="Proteomes" id="UP001296943">
    <property type="component" value="Unassembled WGS sequence"/>
</dbReference>
<evidence type="ECO:0000313" key="3">
    <source>
        <dbReference type="EMBL" id="MBM7572041.1"/>
    </source>
</evidence>
<evidence type="ECO:0000259" key="2">
    <source>
        <dbReference type="PROSITE" id="PS51671"/>
    </source>
</evidence>
<accession>A0ABS2N1R7</accession>
<keyword evidence="4" id="KW-1185">Reference proteome</keyword>
<dbReference type="CDD" id="cd04888">
    <property type="entry name" value="ACT_PheB-BS"/>
    <property type="match status" value="1"/>
</dbReference>
<dbReference type="Pfam" id="PF01842">
    <property type="entry name" value="ACT"/>
    <property type="match status" value="1"/>
</dbReference>
<gene>
    <name evidence="3" type="ORF">JOC48_002542</name>
</gene>
<dbReference type="NCBIfam" id="NF003361">
    <property type="entry name" value="PRK04435.1"/>
    <property type="match status" value="1"/>
</dbReference>